<accession>A0A6J5EVN4</accession>
<dbReference type="Pfam" id="PF13738">
    <property type="entry name" value="Pyr_redox_3"/>
    <property type="match status" value="1"/>
</dbReference>
<proteinExistence type="predicted"/>
<dbReference type="GO" id="GO:0004324">
    <property type="term" value="F:ferredoxin-NADP+ reductase activity"/>
    <property type="evidence" value="ECO:0007669"/>
    <property type="project" value="UniProtKB-EC"/>
</dbReference>
<dbReference type="PANTHER" id="PTHR43539">
    <property type="entry name" value="FLAVIN-BINDING MONOOXYGENASE-LIKE PROTEIN (AFU_ORTHOLOGUE AFUA_4G09220)"/>
    <property type="match status" value="1"/>
</dbReference>
<reference evidence="2 3" key="1">
    <citation type="submission" date="2020-04" db="EMBL/GenBank/DDBJ databases">
        <authorList>
            <person name="De Canck E."/>
        </authorList>
    </citation>
    <scope>NUCLEOTIDE SEQUENCE [LARGE SCALE GENOMIC DNA]</scope>
    <source>
        <strain evidence="2 3">LMG 29542</strain>
    </source>
</reference>
<dbReference type="Gene3D" id="3.10.450.50">
    <property type="match status" value="1"/>
</dbReference>
<evidence type="ECO:0000313" key="3">
    <source>
        <dbReference type="Proteomes" id="UP000494363"/>
    </source>
</evidence>
<dbReference type="Proteomes" id="UP000494363">
    <property type="component" value="Unassembled WGS sequence"/>
</dbReference>
<gene>
    <name evidence="2" type="ORF">LMG29542_06100</name>
</gene>
<dbReference type="Gene3D" id="3.50.50.60">
    <property type="entry name" value="FAD/NAD(P)-binding domain"/>
    <property type="match status" value="1"/>
</dbReference>
<dbReference type="AlphaFoldDB" id="A0A6J5EVN4"/>
<dbReference type="InterPro" id="IPR050982">
    <property type="entry name" value="Auxin_biosynth/cation_transpt"/>
</dbReference>
<evidence type="ECO:0000313" key="2">
    <source>
        <dbReference type="EMBL" id="CAB3769391.1"/>
    </source>
</evidence>
<dbReference type="InterPro" id="IPR036188">
    <property type="entry name" value="FAD/NAD-bd_sf"/>
</dbReference>
<dbReference type="EC" id="1.18.1.2" evidence="2"/>
<organism evidence="2 3">
    <name type="scientific">Paraburkholderia humisilvae</name>
    <dbReference type="NCBI Taxonomy" id="627669"/>
    <lineage>
        <taxon>Bacteria</taxon>
        <taxon>Pseudomonadati</taxon>
        <taxon>Pseudomonadota</taxon>
        <taxon>Betaproteobacteria</taxon>
        <taxon>Burkholderiales</taxon>
        <taxon>Burkholderiaceae</taxon>
        <taxon>Paraburkholderia</taxon>
    </lineage>
</organism>
<dbReference type="GO" id="GO:0004497">
    <property type="term" value="F:monooxygenase activity"/>
    <property type="evidence" value="ECO:0007669"/>
    <property type="project" value="TreeGrafter"/>
</dbReference>
<name>A0A6J5EVN4_9BURK</name>
<dbReference type="PANTHER" id="PTHR43539:SF68">
    <property type="entry name" value="FLAVIN-BINDING MONOOXYGENASE-LIKE PROTEIN (AFU_ORTHOLOGUE AFUA_4G09220)"/>
    <property type="match status" value="1"/>
</dbReference>
<dbReference type="SUPFAM" id="SSF51905">
    <property type="entry name" value="FAD/NAD(P)-binding domain"/>
    <property type="match status" value="2"/>
</dbReference>
<dbReference type="EMBL" id="CADIKH010000041">
    <property type="protein sequence ID" value="CAB3769391.1"/>
    <property type="molecule type" value="Genomic_DNA"/>
</dbReference>
<dbReference type="GO" id="GO:0050660">
    <property type="term" value="F:flavin adenine dinucleotide binding"/>
    <property type="evidence" value="ECO:0007669"/>
    <property type="project" value="TreeGrafter"/>
</dbReference>
<dbReference type="RefSeq" id="WP_175230947.1">
    <property type="nucleotide sequence ID" value="NZ_CADIKH010000041.1"/>
</dbReference>
<keyword evidence="1 2" id="KW-0560">Oxidoreductase</keyword>
<evidence type="ECO:0000256" key="1">
    <source>
        <dbReference type="ARBA" id="ARBA00023002"/>
    </source>
</evidence>
<dbReference type="InterPro" id="IPR032710">
    <property type="entry name" value="NTF2-like_dom_sf"/>
</dbReference>
<protein>
    <submittedName>
        <fullName evidence="2">Ferredoxin--NADP reductase</fullName>
        <ecNumber evidence="2">1.18.1.2</ecNumber>
    </submittedName>
</protein>
<sequence length="588" mass="64752">MTQQAPEATTLAAWLDAFSRAMNGANTDEVVALFGATCFWRDLVAFTWDIRTMEGRDAIRAMLDATLASIRPRGWAVAEPVRQGATDGFISFETERGRCDGYVRLDAHGRCLTLLTALREFKGFEEPLRSRRATGHEPRDPGLRIHEQPMAQTAEAGAAKQPYVLIVGGGHCGLSLAARLKLLGVPALIVDRHARTGDSWRARYASLHLHDPVWSNHLPYLNFPDHWPVFPAKDQVGDWLASYAQIMELDIWHHTACVGAQYDAANGRWQARVVQGGRETTLRAQHLVLATGLNGEPDIPALPGAESFAGTQRHSSAHPGGAGFNGRKVVVFGSNNSAHDICEDLFDHGADVTMVQRSSTHVIRQARVLDMMRSLYSEEAVARGLDVEQADLQRAALPMRMLPVVFRPIMEKIAREDDAFYQRLAAVGFRLDFGDDGAGIVGKYLRKGSGYYIDTGASELVANGSIKLKSGVQPIRIERSCVVLSDGSRVDADDIIYATGYRPINEVIAKLISPDVAASVGRVYGYGSGLDGDPGPWNGELRNMWKPTRQPGLWFHGGNFQMARFYSKFLALQLKARYEGLQVEVFQP</sequence>
<keyword evidence="3" id="KW-1185">Reference proteome</keyword>
<dbReference type="SUPFAM" id="SSF54427">
    <property type="entry name" value="NTF2-like"/>
    <property type="match status" value="1"/>
</dbReference>